<comment type="caution">
    <text evidence="10">The sequence shown here is derived from an EMBL/GenBank/DDBJ whole genome shotgun (WGS) entry which is preliminary data.</text>
</comment>
<dbReference type="PROSITE" id="PS51767">
    <property type="entry name" value="PEPTIDASE_A1"/>
    <property type="match status" value="1"/>
</dbReference>
<feature type="active site" evidence="6">
    <location>
        <position position="86"/>
    </location>
</feature>
<reference evidence="10" key="1">
    <citation type="journal article" date="2023" name="Mol. Phylogenet. Evol.">
        <title>Genome-scale phylogeny and comparative genomics of the fungal order Sordariales.</title>
        <authorList>
            <person name="Hensen N."/>
            <person name="Bonometti L."/>
            <person name="Westerberg I."/>
            <person name="Brannstrom I.O."/>
            <person name="Guillou S."/>
            <person name="Cros-Aarteil S."/>
            <person name="Calhoun S."/>
            <person name="Haridas S."/>
            <person name="Kuo A."/>
            <person name="Mondo S."/>
            <person name="Pangilinan J."/>
            <person name="Riley R."/>
            <person name="LaButti K."/>
            <person name="Andreopoulos B."/>
            <person name="Lipzen A."/>
            <person name="Chen C."/>
            <person name="Yan M."/>
            <person name="Daum C."/>
            <person name="Ng V."/>
            <person name="Clum A."/>
            <person name="Steindorff A."/>
            <person name="Ohm R.A."/>
            <person name="Martin F."/>
            <person name="Silar P."/>
            <person name="Natvig D.O."/>
            <person name="Lalanne C."/>
            <person name="Gautier V."/>
            <person name="Ament-Velasquez S.L."/>
            <person name="Kruys A."/>
            <person name="Hutchinson M.I."/>
            <person name="Powell A.J."/>
            <person name="Barry K."/>
            <person name="Miller A.N."/>
            <person name="Grigoriev I.V."/>
            <person name="Debuchy R."/>
            <person name="Gladieux P."/>
            <person name="Hiltunen Thoren M."/>
            <person name="Johannesson H."/>
        </authorList>
    </citation>
    <scope>NUCLEOTIDE SEQUENCE</scope>
    <source>
        <strain evidence="10">PSN324</strain>
    </source>
</reference>
<dbReference type="PANTHER" id="PTHR47966">
    <property type="entry name" value="BETA-SITE APP-CLEAVING ENZYME, ISOFORM A-RELATED"/>
    <property type="match status" value="1"/>
</dbReference>
<protein>
    <submittedName>
        <fullName evidence="10">Aspartic-type endopeptidase</fullName>
    </submittedName>
</protein>
<dbReference type="AlphaFoldDB" id="A0AAV9I145"/>
<feature type="region of interest" description="Disordered" evidence="7">
    <location>
        <begin position="428"/>
        <end position="470"/>
    </location>
</feature>
<dbReference type="InterPro" id="IPR033876">
    <property type="entry name" value="SAP-like"/>
</dbReference>
<evidence type="ECO:0000256" key="8">
    <source>
        <dbReference type="SAM" id="SignalP"/>
    </source>
</evidence>
<feature type="signal peptide" evidence="8">
    <location>
        <begin position="1"/>
        <end position="22"/>
    </location>
</feature>
<dbReference type="PANTHER" id="PTHR47966:SF65">
    <property type="entry name" value="ASPARTIC-TYPE ENDOPEPTIDASE"/>
    <property type="match status" value="1"/>
</dbReference>
<evidence type="ECO:0000256" key="5">
    <source>
        <dbReference type="ARBA" id="ARBA00022801"/>
    </source>
</evidence>
<reference evidence="10" key="2">
    <citation type="submission" date="2023-06" db="EMBL/GenBank/DDBJ databases">
        <authorList>
            <consortium name="Lawrence Berkeley National Laboratory"/>
            <person name="Mondo S.J."/>
            <person name="Hensen N."/>
            <person name="Bonometti L."/>
            <person name="Westerberg I."/>
            <person name="Brannstrom I.O."/>
            <person name="Guillou S."/>
            <person name="Cros-Aarteil S."/>
            <person name="Calhoun S."/>
            <person name="Haridas S."/>
            <person name="Kuo A."/>
            <person name="Pangilinan J."/>
            <person name="Riley R."/>
            <person name="Labutti K."/>
            <person name="Andreopoulos B."/>
            <person name="Lipzen A."/>
            <person name="Chen C."/>
            <person name="Yanf M."/>
            <person name="Daum C."/>
            <person name="Ng V."/>
            <person name="Clum A."/>
            <person name="Steindorff A."/>
            <person name="Ohm R."/>
            <person name="Martin F."/>
            <person name="Silar P."/>
            <person name="Natvig D."/>
            <person name="Lalanne C."/>
            <person name="Gautier V."/>
            <person name="Ament-Velasquez S.L."/>
            <person name="Kruys A."/>
            <person name="Hutchinson M.I."/>
            <person name="Powell A.J."/>
            <person name="Barry K."/>
            <person name="Miller A.N."/>
            <person name="Grigoriev I.V."/>
            <person name="Debuchy R."/>
            <person name="Gladieux P."/>
            <person name="Thoren M.H."/>
            <person name="Johannesson H."/>
        </authorList>
    </citation>
    <scope>NUCLEOTIDE SEQUENCE</scope>
    <source>
        <strain evidence="10">PSN324</strain>
    </source>
</reference>
<feature type="chain" id="PRO_5043855154" evidence="8">
    <location>
        <begin position="23"/>
        <end position="497"/>
    </location>
</feature>
<dbReference type="InterPro" id="IPR033121">
    <property type="entry name" value="PEPTIDASE_A1"/>
</dbReference>
<evidence type="ECO:0000256" key="4">
    <source>
        <dbReference type="ARBA" id="ARBA00022750"/>
    </source>
</evidence>
<sequence length="497" mass="52318">MALSLISTSLLLVASLSSHVSAVELEFHKEGHTSGCIHMPVVHSTNVDRFTNKRGVQLQLANRSDIAYYAQLSIGTPPQPVFVQLDTGSFELWVNPDCNAVSGADRAFCERVGKFDTNKSSTASSLGTTKTLRYGIGRANITYFEDTISLAGSATALQNVQFGVATETEDTFSGILGIGYGKGIATRYPNFVDQLASQNATRSKIYTLALGSKEEKEGVIVFGGVDTSKFAGPLAKLPIIPARDSPDGVPRFWVNMNSISMTPPNNITREYEGSNMPVFLDSGSTMTLLPKNLTATIAKDFGAEAADENGFYRIDCGLTQMNGTLDFAFDGLNIRVPYKEITREVPSNPPACFLGIMPSESFTLLGDTFLRSAYAVFDLETDTIWMTQAANCGSTPAALKNVNDLSAVVGACGLTSAAVTSVISTTSVGTGTNTGSGTATTGLALPTTSGSVSNTNGSGISSSNGALPTSRGSKPSLCPGIIWVVWVAVGFSFVGLV</sequence>
<dbReference type="EMBL" id="MU864937">
    <property type="protein sequence ID" value="KAK4465684.1"/>
    <property type="molecule type" value="Genomic_DNA"/>
</dbReference>
<accession>A0AAV9I145</accession>
<organism evidence="10 11">
    <name type="scientific">Cladorrhinum samala</name>
    <dbReference type="NCBI Taxonomy" id="585594"/>
    <lineage>
        <taxon>Eukaryota</taxon>
        <taxon>Fungi</taxon>
        <taxon>Dikarya</taxon>
        <taxon>Ascomycota</taxon>
        <taxon>Pezizomycotina</taxon>
        <taxon>Sordariomycetes</taxon>
        <taxon>Sordariomycetidae</taxon>
        <taxon>Sordariales</taxon>
        <taxon>Podosporaceae</taxon>
        <taxon>Cladorrhinum</taxon>
    </lineage>
</organism>
<dbReference type="PRINTS" id="PR00792">
    <property type="entry name" value="PEPSIN"/>
</dbReference>
<name>A0AAV9I145_9PEZI</name>
<dbReference type="GO" id="GO:0004190">
    <property type="term" value="F:aspartic-type endopeptidase activity"/>
    <property type="evidence" value="ECO:0007669"/>
    <property type="project" value="UniProtKB-KW"/>
</dbReference>
<evidence type="ECO:0000256" key="2">
    <source>
        <dbReference type="ARBA" id="ARBA00022670"/>
    </source>
</evidence>
<evidence type="ECO:0000259" key="9">
    <source>
        <dbReference type="PROSITE" id="PS51767"/>
    </source>
</evidence>
<feature type="domain" description="Peptidase A1" evidence="9">
    <location>
        <begin position="68"/>
        <end position="387"/>
    </location>
</feature>
<proteinExistence type="inferred from homology"/>
<dbReference type="Pfam" id="PF00026">
    <property type="entry name" value="Asp"/>
    <property type="match status" value="1"/>
</dbReference>
<evidence type="ECO:0000256" key="3">
    <source>
        <dbReference type="ARBA" id="ARBA00022729"/>
    </source>
</evidence>
<evidence type="ECO:0000313" key="10">
    <source>
        <dbReference type="EMBL" id="KAK4465684.1"/>
    </source>
</evidence>
<evidence type="ECO:0000313" key="11">
    <source>
        <dbReference type="Proteomes" id="UP001321749"/>
    </source>
</evidence>
<evidence type="ECO:0000256" key="1">
    <source>
        <dbReference type="ARBA" id="ARBA00007447"/>
    </source>
</evidence>
<dbReference type="Gene3D" id="2.40.70.10">
    <property type="entry name" value="Acid Proteases"/>
    <property type="match status" value="2"/>
</dbReference>
<dbReference type="CDD" id="cd05474">
    <property type="entry name" value="SAP_like"/>
    <property type="match status" value="1"/>
</dbReference>
<gene>
    <name evidence="10" type="ORF">QBC42DRAFT_218027</name>
</gene>
<keyword evidence="5" id="KW-0378">Hydrolase</keyword>
<dbReference type="InterPro" id="IPR001461">
    <property type="entry name" value="Aspartic_peptidase_A1"/>
</dbReference>
<evidence type="ECO:0000256" key="6">
    <source>
        <dbReference type="PIRSR" id="PIRSR601461-1"/>
    </source>
</evidence>
<keyword evidence="4" id="KW-0064">Aspartyl protease</keyword>
<dbReference type="SUPFAM" id="SSF50630">
    <property type="entry name" value="Acid proteases"/>
    <property type="match status" value="1"/>
</dbReference>
<dbReference type="Proteomes" id="UP001321749">
    <property type="component" value="Unassembled WGS sequence"/>
</dbReference>
<dbReference type="InterPro" id="IPR021109">
    <property type="entry name" value="Peptidase_aspartic_dom_sf"/>
</dbReference>
<evidence type="ECO:0000256" key="7">
    <source>
        <dbReference type="SAM" id="MobiDB-lite"/>
    </source>
</evidence>
<feature type="active site" evidence="6">
    <location>
        <position position="281"/>
    </location>
</feature>
<keyword evidence="2" id="KW-0645">Protease</keyword>
<feature type="compositionally biased region" description="Low complexity" evidence="7">
    <location>
        <begin position="428"/>
        <end position="465"/>
    </location>
</feature>
<comment type="similarity">
    <text evidence="1">Belongs to the peptidase A1 family.</text>
</comment>
<dbReference type="GO" id="GO:0006508">
    <property type="term" value="P:proteolysis"/>
    <property type="evidence" value="ECO:0007669"/>
    <property type="project" value="UniProtKB-KW"/>
</dbReference>
<keyword evidence="11" id="KW-1185">Reference proteome</keyword>
<keyword evidence="3 8" id="KW-0732">Signal</keyword>